<reference evidence="5" key="1">
    <citation type="submission" date="2023-04" db="EMBL/GenBank/DDBJ databases">
        <title>Black Yeasts Isolated from many extreme environments.</title>
        <authorList>
            <person name="Coleine C."/>
            <person name="Stajich J.E."/>
            <person name="Selbmann L."/>
        </authorList>
    </citation>
    <scope>NUCLEOTIDE SEQUENCE</scope>
    <source>
        <strain evidence="5">CCFEE 5312</strain>
    </source>
</reference>
<dbReference type="Gene3D" id="1.20.120.550">
    <property type="entry name" value="Membrane associated eicosanoid/glutathione metabolism-like domain"/>
    <property type="match status" value="1"/>
</dbReference>
<dbReference type="SUPFAM" id="SSF161084">
    <property type="entry name" value="MAPEG domain-like"/>
    <property type="match status" value="1"/>
</dbReference>
<dbReference type="AlphaFoldDB" id="A0AAJ0DL33"/>
<evidence type="ECO:0000313" key="5">
    <source>
        <dbReference type="EMBL" id="KAK3051953.1"/>
    </source>
</evidence>
<dbReference type="InterPro" id="IPR023352">
    <property type="entry name" value="MAPEG-like_dom_sf"/>
</dbReference>
<comment type="subcellular location">
    <subcellularLocation>
        <location evidence="1">Membrane</location>
    </subcellularLocation>
</comment>
<dbReference type="PANTHER" id="PTHR35371:SF1">
    <property type="entry name" value="BLR7753 PROTEIN"/>
    <property type="match status" value="1"/>
</dbReference>
<protein>
    <submittedName>
        <fullName evidence="5">Uncharacterized protein</fullName>
    </submittedName>
</protein>
<dbReference type="EMBL" id="JAWDJX010000023">
    <property type="protein sequence ID" value="KAK3051953.1"/>
    <property type="molecule type" value="Genomic_DNA"/>
</dbReference>
<proteinExistence type="predicted"/>
<evidence type="ECO:0000256" key="1">
    <source>
        <dbReference type="ARBA" id="ARBA00004370"/>
    </source>
</evidence>
<accession>A0AAJ0DL33</accession>
<dbReference type="Pfam" id="PF01124">
    <property type="entry name" value="MAPEG"/>
    <property type="match status" value="1"/>
</dbReference>
<organism evidence="5 6">
    <name type="scientific">Extremus antarcticus</name>
    <dbReference type="NCBI Taxonomy" id="702011"/>
    <lineage>
        <taxon>Eukaryota</taxon>
        <taxon>Fungi</taxon>
        <taxon>Dikarya</taxon>
        <taxon>Ascomycota</taxon>
        <taxon>Pezizomycotina</taxon>
        <taxon>Dothideomycetes</taxon>
        <taxon>Dothideomycetidae</taxon>
        <taxon>Mycosphaerellales</taxon>
        <taxon>Extremaceae</taxon>
        <taxon>Extremus</taxon>
    </lineage>
</organism>
<evidence type="ECO:0000256" key="3">
    <source>
        <dbReference type="ARBA" id="ARBA00022989"/>
    </source>
</evidence>
<evidence type="ECO:0000256" key="4">
    <source>
        <dbReference type="ARBA" id="ARBA00023136"/>
    </source>
</evidence>
<dbReference type="Proteomes" id="UP001271007">
    <property type="component" value="Unassembled WGS sequence"/>
</dbReference>
<keyword evidence="4" id="KW-0472">Membrane</keyword>
<dbReference type="PANTHER" id="PTHR35371">
    <property type="entry name" value="INNER MEMBRANE PROTEIN"/>
    <property type="match status" value="1"/>
</dbReference>
<dbReference type="InterPro" id="IPR001129">
    <property type="entry name" value="Membr-assoc_MAPEG"/>
</dbReference>
<evidence type="ECO:0000256" key="2">
    <source>
        <dbReference type="ARBA" id="ARBA00022692"/>
    </source>
</evidence>
<comment type="caution">
    <text evidence="5">The sequence shown here is derived from an EMBL/GenBank/DDBJ whole genome shotgun (WGS) entry which is preliminary data.</text>
</comment>
<evidence type="ECO:0000313" key="6">
    <source>
        <dbReference type="Proteomes" id="UP001271007"/>
    </source>
</evidence>
<keyword evidence="2" id="KW-0812">Transmembrane</keyword>
<name>A0AAJ0DL33_9PEZI</name>
<sequence length="151" mass="16358">MVSLPILSIPIYYAIAAYPHAHAVFVYVDPRKLDNTSPNGTYNKDGIRKRLSAKDYAAWERAERCHVNSLENMPLFVGAILAGMLAEQKIGVGSVGLNAFAVGGLATRAAYTVSYLTVGSSQGWSYVRSVLHNVQMLWAFVVLVRAAVALG</sequence>
<gene>
    <name evidence="5" type="ORF">LTR09_006907</name>
</gene>
<keyword evidence="3" id="KW-1133">Transmembrane helix</keyword>
<dbReference type="GO" id="GO:0016020">
    <property type="term" value="C:membrane"/>
    <property type="evidence" value="ECO:0007669"/>
    <property type="project" value="UniProtKB-SubCell"/>
</dbReference>
<keyword evidence="6" id="KW-1185">Reference proteome</keyword>